<dbReference type="EMBL" id="MCGN01000012">
    <property type="protein sequence ID" value="ORY90507.1"/>
    <property type="molecule type" value="Genomic_DNA"/>
</dbReference>
<dbReference type="OMA" id="GGAHRQW"/>
<dbReference type="InterPro" id="IPR001680">
    <property type="entry name" value="WD40_rpt"/>
</dbReference>
<comment type="similarity">
    <text evidence="6">Belongs to the WD repeat WDR6 family.</text>
</comment>
<dbReference type="InterPro" id="IPR036322">
    <property type="entry name" value="WD40_repeat_dom_sf"/>
</dbReference>
<name>A0A1X2H0H7_SYNRA</name>
<dbReference type="SUPFAM" id="SSF50978">
    <property type="entry name" value="WD40 repeat-like"/>
    <property type="match status" value="3"/>
</dbReference>
<evidence type="ECO:0000256" key="6">
    <source>
        <dbReference type="ARBA" id="ARBA00038255"/>
    </source>
</evidence>
<evidence type="ECO:0000256" key="1">
    <source>
        <dbReference type="ARBA" id="ARBA00004496"/>
    </source>
</evidence>
<dbReference type="STRING" id="13706.A0A1X2H0H7"/>
<feature type="repeat" description="WD" evidence="7">
    <location>
        <begin position="85"/>
        <end position="107"/>
    </location>
</feature>
<comment type="caution">
    <text evidence="8">The sequence shown here is derived from an EMBL/GenBank/DDBJ whole genome shotgun (WGS) entry which is preliminary data.</text>
</comment>
<dbReference type="GO" id="GO:0030488">
    <property type="term" value="P:tRNA methylation"/>
    <property type="evidence" value="ECO:0007669"/>
    <property type="project" value="TreeGrafter"/>
</dbReference>
<protein>
    <submittedName>
        <fullName evidence="8">WD40-repeat-containing domain protein</fullName>
    </submittedName>
</protein>
<dbReference type="Gene3D" id="2.130.10.10">
    <property type="entry name" value="YVTN repeat-like/Quinoprotein amine dehydrogenase"/>
    <property type="match status" value="4"/>
</dbReference>
<evidence type="ECO:0000256" key="7">
    <source>
        <dbReference type="PROSITE-ProRule" id="PRU00221"/>
    </source>
</evidence>
<evidence type="ECO:0000313" key="8">
    <source>
        <dbReference type="EMBL" id="ORY90507.1"/>
    </source>
</evidence>
<dbReference type="InterPro" id="IPR051973">
    <property type="entry name" value="tRNA_Anticodon_Mtase-Reg"/>
</dbReference>
<dbReference type="SMART" id="SM00320">
    <property type="entry name" value="WD40"/>
    <property type="match status" value="8"/>
</dbReference>
<dbReference type="Pfam" id="PF00400">
    <property type="entry name" value="WD40"/>
    <property type="match status" value="1"/>
</dbReference>
<organism evidence="8 9">
    <name type="scientific">Syncephalastrum racemosum</name>
    <name type="common">Filamentous fungus</name>
    <dbReference type="NCBI Taxonomy" id="13706"/>
    <lineage>
        <taxon>Eukaryota</taxon>
        <taxon>Fungi</taxon>
        <taxon>Fungi incertae sedis</taxon>
        <taxon>Mucoromycota</taxon>
        <taxon>Mucoromycotina</taxon>
        <taxon>Mucoromycetes</taxon>
        <taxon>Mucorales</taxon>
        <taxon>Syncephalastraceae</taxon>
        <taxon>Syncephalastrum</taxon>
    </lineage>
</organism>
<accession>A0A1X2H0H7</accession>
<dbReference type="PROSITE" id="PS50082">
    <property type="entry name" value="WD_REPEATS_2"/>
    <property type="match status" value="2"/>
</dbReference>
<proteinExistence type="inferred from homology"/>
<sequence>MLTVLYRRQPLVIFGHTARVWDCQFVDNYLVSISEVRTVYTIQSLLYDLSCRVWRNSFLDKSDEVEADCLAVWEGHVGKNVWCGAVSPDHAIVATGGQDSGIRLWSLGSLQHNKIDSEDDLKVLPHFSENTDDMIRNFCLLDEYNVAIISDSGSVFKAGLEGNWTAIAHDVDFLHYAIMQSSPCGRIVVIGSVGGKLLVVSTEGAFEPVKMDVHTNKVFEIFIKPSTQDPNVFYIVSSGFNEHHIFHHFDASTSQLTSQFILGLPVERTRIMSVDYAEQQRLLICGSRESALLVYHLPDGGAAMPVEIAPVMQLRRSHGREGVSAVAIKEANADGVAFWTTGRDGRYIQYRLSPKENASKDGQGEGTQLGIASRGDTIVESSHWVLETVYRNRVTKGWLEGLLWIDGELLLLGFYRKRFFIYNETKGFEMISIACGGGHRRWNFRASDAKLQRANFAFVRNKMLHTYVRDDTTAQGGFDETLLQDNYHGRDVRAFRYLDLFQDPEAPLLFATGSEDTLLKFHQYMPSLESGFITLASVRKHKSVIKSVEWSRGQSDLLFTSGATEELYCWKLETTLPENAQDGLVDIKCLEWASCPHVSESIETRIMDITVLPIVPERGLHLVGAGYSDATIRIWLLNETTRQFSLVADGSWHRRCLLQITHIVLPQHGKPDRILFLTSATDGRIAVWDISEDLHQAVQDVQGLEADPTMIVTKLTEPSFAYQAHQSGINALEVIQSGNGDLLVLSGGEDNAVSAAKLRVQDNGAIVPVGKPFNVPSAHASSVTGLKIIHNGKVALTTSTDQRLNAWAIREEQSEGVALDLVDIAFVDVPDPSTMDAIEYRQVINAYLFPPFSFVPLFYRDRILAAITGIGLQGFSIPTQRG</sequence>
<dbReference type="InterPro" id="IPR015943">
    <property type="entry name" value="WD40/YVTN_repeat-like_dom_sf"/>
</dbReference>
<reference evidence="8 9" key="1">
    <citation type="submission" date="2016-07" db="EMBL/GenBank/DDBJ databases">
        <title>Pervasive Adenine N6-methylation of Active Genes in Fungi.</title>
        <authorList>
            <consortium name="DOE Joint Genome Institute"/>
            <person name="Mondo S.J."/>
            <person name="Dannebaum R.O."/>
            <person name="Kuo R.C."/>
            <person name="Labutti K."/>
            <person name="Haridas S."/>
            <person name="Kuo A."/>
            <person name="Salamov A."/>
            <person name="Ahrendt S.R."/>
            <person name="Lipzen A."/>
            <person name="Sullivan W."/>
            <person name="Andreopoulos W.B."/>
            <person name="Clum A."/>
            <person name="Lindquist E."/>
            <person name="Daum C."/>
            <person name="Ramamoorthy G.K."/>
            <person name="Gryganskyi A."/>
            <person name="Culley D."/>
            <person name="Magnuson J.K."/>
            <person name="James T.Y."/>
            <person name="O'Malley M.A."/>
            <person name="Stajich J.E."/>
            <person name="Spatafora J.W."/>
            <person name="Visel A."/>
            <person name="Grigoriev I.V."/>
        </authorList>
    </citation>
    <scope>NUCLEOTIDE SEQUENCE [LARGE SCALE GENOMIC DNA]</scope>
    <source>
        <strain evidence="8 9">NRRL 2496</strain>
    </source>
</reference>
<evidence type="ECO:0000256" key="3">
    <source>
        <dbReference type="ARBA" id="ARBA00022574"/>
    </source>
</evidence>
<keyword evidence="3 7" id="KW-0853">WD repeat</keyword>
<evidence type="ECO:0000256" key="2">
    <source>
        <dbReference type="ARBA" id="ARBA00022490"/>
    </source>
</evidence>
<comment type="subcellular location">
    <subcellularLocation>
        <location evidence="1">Cytoplasm</location>
    </subcellularLocation>
</comment>
<evidence type="ECO:0000256" key="4">
    <source>
        <dbReference type="ARBA" id="ARBA00022694"/>
    </source>
</evidence>
<keyword evidence="5" id="KW-0677">Repeat</keyword>
<dbReference type="FunCoup" id="A0A1X2H0H7">
    <property type="interactions" value="647"/>
</dbReference>
<dbReference type="InParanoid" id="A0A1X2H0H7"/>
<dbReference type="PANTHER" id="PTHR14344:SF3">
    <property type="entry name" value="WD REPEAT-CONTAINING PROTEIN 6"/>
    <property type="match status" value="1"/>
</dbReference>
<feature type="repeat" description="WD" evidence="7">
    <location>
        <begin position="776"/>
        <end position="817"/>
    </location>
</feature>
<dbReference type="PANTHER" id="PTHR14344">
    <property type="entry name" value="WD REPEAT PROTEIN"/>
    <property type="match status" value="1"/>
</dbReference>
<dbReference type="Proteomes" id="UP000242180">
    <property type="component" value="Unassembled WGS sequence"/>
</dbReference>
<dbReference type="AlphaFoldDB" id="A0A1X2H0H7"/>
<evidence type="ECO:0000256" key="5">
    <source>
        <dbReference type="ARBA" id="ARBA00022737"/>
    </source>
</evidence>
<gene>
    <name evidence="8" type="ORF">BCR43DRAFT_539101</name>
</gene>
<dbReference type="GO" id="GO:0005737">
    <property type="term" value="C:cytoplasm"/>
    <property type="evidence" value="ECO:0007669"/>
    <property type="project" value="UniProtKB-SubCell"/>
</dbReference>
<evidence type="ECO:0000313" key="9">
    <source>
        <dbReference type="Proteomes" id="UP000242180"/>
    </source>
</evidence>
<keyword evidence="2" id="KW-0963">Cytoplasm</keyword>
<keyword evidence="4" id="KW-0819">tRNA processing</keyword>
<keyword evidence="9" id="KW-1185">Reference proteome</keyword>
<dbReference type="OrthoDB" id="5594999at2759"/>